<keyword evidence="2" id="KW-0472">Membrane</keyword>
<keyword evidence="4" id="KW-1185">Reference proteome</keyword>
<feature type="region of interest" description="Disordered" evidence="1">
    <location>
        <begin position="100"/>
        <end position="122"/>
    </location>
</feature>
<evidence type="ECO:0000256" key="1">
    <source>
        <dbReference type="SAM" id="MobiDB-lite"/>
    </source>
</evidence>
<evidence type="ECO:0000313" key="3">
    <source>
        <dbReference type="EMBL" id="MBB5175244.1"/>
    </source>
</evidence>
<dbReference type="Pfam" id="PF12732">
    <property type="entry name" value="YtxH"/>
    <property type="match status" value="1"/>
</dbReference>
<sequence length="122" mass="13854">MESYDRDLHTHGIKSYEQPKQKNKKGLPFGLVLGVIVGSIIGLFLAPKSGQSLREDLKDPKGTFEDQKDKVVDKVREKKAEIDEVKRIKDTDETELEAQKRAIHQDVKDHNEGKDSIDLSKL</sequence>
<dbReference type="EMBL" id="JACHHF010000001">
    <property type="protein sequence ID" value="MBB5175244.1"/>
    <property type="molecule type" value="Genomic_DNA"/>
</dbReference>
<dbReference type="RefSeq" id="WP_183672677.1">
    <property type="nucleotide sequence ID" value="NZ_CBCRYX010000003.1"/>
</dbReference>
<evidence type="ECO:0000256" key="2">
    <source>
        <dbReference type="SAM" id="Phobius"/>
    </source>
</evidence>
<dbReference type="Proteomes" id="UP000579136">
    <property type="component" value="Unassembled WGS sequence"/>
</dbReference>
<accession>A0A9Q2CYP5</accession>
<dbReference type="InterPro" id="IPR024623">
    <property type="entry name" value="YtxH"/>
</dbReference>
<feature type="region of interest" description="Disordered" evidence="1">
    <location>
        <begin position="1"/>
        <end position="25"/>
    </location>
</feature>
<evidence type="ECO:0000313" key="4">
    <source>
        <dbReference type="Proteomes" id="UP000579136"/>
    </source>
</evidence>
<reference evidence="3 4" key="1">
    <citation type="submission" date="2020-08" db="EMBL/GenBank/DDBJ databases">
        <title>Genomic Encyclopedia of Type Strains, Phase IV (KMG-IV): sequencing the most valuable type-strain genomes for metagenomic binning, comparative biology and taxonomic classification.</title>
        <authorList>
            <person name="Goeker M."/>
        </authorList>
    </citation>
    <scope>NUCLEOTIDE SEQUENCE [LARGE SCALE GENOMIC DNA]</scope>
    <source>
        <strain evidence="3 4">DSM 19163</strain>
    </source>
</reference>
<comment type="caution">
    <text evidence="3">The sequence shown here is derived from an EMBL/GenBank/DDBJ whole genome shotgun (WGS) entry which is preliminary data.</text>
</comment>
<keyword evidence="2" id="KW-0812">Transmembrane</keyword>
<dbReference type="PANTHER" id="PTHR35792">
    <property type="entry name" value="GENERAL STRESS PROTEIN"/>
    <property type="match status" value="1"/>
</dbReference>
<proteinExistence type="predicted"/>
<dbReference type="InterPro" id="IPR052928">
    <property type="entry name" value="Desiccation-related_membrane"/>
</dbReference>
<organism evidence="3 4">
    <name type="scientific">Nosocomiicoccus ampullae</name>
    <dbReference type="NCBI Taxonomy" id="489910"/>
    <lineage>
        <taxon>Bacteria</taxon>
        <taxon>Bacillati</taxon>
        <taxon>Bacillota</taxon>
        <taxon>Bacilli</taxon>
        <taxon>Bacillales</taxon>
        <taxon>Staphylococcaceae</taxon>
        <taxon>Nosocomiicoccus</taxon>
    </lineage>
</organism>
<dbReference type="PANTHER" id="PTHR35792:SF2">
    <property type="entry name" value="GENERAL STRESS PROTEIN"/>
    <property type="match status" value="1"/>
</dbReference>
<feature type="transmembrane region" description="Helical" evidence="2">
    <location>
        <begin position="26"/>
        <end position="46"/>
    </location>
</feature>
<feature type="compositionally biased region" description="Basic and acidic residues" evidence="1">
    <location>
        <begin position="1"/>
        <end position="10"/>
    </location>
</feature>
<gene>
    <name evidence="3" type="ORF">HNQ45_000102</name>
</gene>
<protein>
    <submittedName>
        <fullName evidence="3">Gas vesicle protein</fullName>
    </submittedName>
</protein>
<keyword evidence="2" id="KW-1133">Transmembrane helix</keyword>
<name>A0A9Q2CYP5_9STAP</name>
<dbReference type="AlphaFoldDB" id="A0A9Q2CYP5"/>